<gene>
    <name evidence="1" type="ORF">GGD45_001130</name>
</gene>
<protein>
    <recommendedName>
        <fullName evidence="3">DUF1311 domain-containing protein</fullName>
    </recommendedName>
</protein>
<evidence type="ECO:0000313" key="2">
    <source>
        <dbReference type="Proteomes" id="UP000526625"/>
    </source>
</evidence>
<evidence type="ECO:0008006" key="3">
    <source>
        <dbReference type="Google" id="ProtNLM"/>
    </source>
</evidence>
<organism evidence="1 2">
    <name type="scientific">Rhizobium tropici</name>
    <dbReference type="NCBI Taxonomy" id="398"/>
    <lineage>
        <taxon>Bacteria</taxon>
        <taxon>Pseudomonadati</taxon>
        <taxon>Pseudomonadota</taxon>
        <taxon>Alphaproteobacteria</taxon>
        <taxon>Hyphomicrobiales</taxon>
        <taxon>Rhizobiaceae</taxon>
        <taxon>Rhizobium/Agrobacterium group</taxon>
        <taxon>Rhizobium</taxon>
    </lineage>
</organism>
<name>A0ABR6QUX4_RHITR</name>
<reference evidence="1 2" key="1">
    <citation type="submission" date="2020-08" db="EMBL/GenBank/DDBJ databases">
        <title>Genomic Encyclopedia of Type Strains, Phase IV (KMG-V): Genome sequencing to study the core and pangenomes of soil and plant-associated prokaryotes.</title>
        <authorList>
            <person name="Whitman W."/>
        </authorList>
    </citation>
    <scope>NUCLEOTIDE SEQUENCE [LARGE SCALE GENOMIC DNA]</scope>
    <source>
        <strain evidence="1 2">SEMIA 4059</strain>
    </source>
</reference>
<keyword evidence="2" id="KW-1185">Reference proteome</keyword>
<evidence type="ECO:0000313" key="1">
    <source>
        <dbReference type="EMBL" id="MBB6490740.1"/>
    </source>
</evidence>
<accession>A0ABR6QUX4</accession>
<proteinExistence type="predicted"/>
<sequence>MRITNFQYKRLRSEYLIVVFSAEYQHPRLPKSTYGGRMRRIILATFACVISGNAHADYREEIHNLAIQVNNATYSSLTTAYICRNVAGIDTYLKVRQKVEAVMARLSSDADLVRETIGSWETQLQKNRRYKNLGVTEKECTDALSDRDRKLDAAFNAMLDIRGDR</sequence>
<dbReference type="RefSeq" id="WP_135488149.1">
    <property type="nucleotide sequence ID" value="NZ_JACHBF010000002.1"/>
</dbReference>
<dbReference type="EMBL" id="JACHBF010000002">
    <property type="protein sequence ID" value="MBB6490740.1"/>
    <property type="molecule type" value="Genomic_DNA"/>
</dbReference>
<comment type="caution">
    <text evidence="1">The sequence shown here is derived from an EMBL/GenBank/DDBJ whole genome shotgun (WGS) entry which is preliminary data.</text>
</comment>
<dbReference type="Proteomes" id="UP000526625">
    <property type="component" value="Unassembled WGS sequence"/>
</dbReference>